<reference evidence="1" key="1">
    <citation type="submission" date="2014-11" db="EMBL/GenBank/DDBJ databases">
        <authorList>
            <person name="Amaro Gonzalez C."/>
        </authorList>
    </citation>
    <scope>NUCLEOTIDE SEQUENCE</scope>
</reference>
<sequence>MMTCSPPECLHTTLNFPHLSAYCFQLLHRALRHLHLCVSRTLLPSHK</sequence>
<evidence type="ECO:0000313" key="1">
    <source>
        <dbReference type="EMBL" id="JAG99438.1"/>
    </source>
</evidence>
<dbReference type="AlphaFoldDB" id="A0A0E9P558"/>
<protein>
    <submittedName>
        <fullName evidence="1">Uncharacterized protein</fullName>
    </submittedName>
</protein>
<organism evidence="1">
    <name type="scientific">Anguilla anguilla</name>
    <name type="common">European freshwater eel</name>
    <name type="synonym">Muraena anguilla</name>
    <dbReference type="NCBI Taxonomy" id="7936"/>
    <lineage>
        <taxon>Eukaryota</taxon>
        <taxon>Metazoa</taxon>
        <taxon>Chordata</taxon>
        <taxon>Craniata</taxon>
        <taxon>Vertebrata</taxon>
        <taxon>Euteleostomi</taxon>
        <taxon>Actinopterygii</taxon>
        <taxon>Neopterygii</taxon>
        <taxon>Teleostei</taxon>
        <taxon>Anguilliformes</taxon>
        <taxon>Anguillidae</taxon>
        <taxon>Anguilla</taxon>
    </lineage>
</organism>
<accession>A0A0E9P558</accession>
<reference evidence="1" key="2">
    <citation type="journal article" date="2015" name="Fish Shellfish Immunol.">
        <title>Early steps in the European eel (Anguilla anguilla)-Vibrio vulnificus interaction in the gills: Role of the RtxA13 toxin.</title>
        <authorList>
            <person name="Callol A."/>
            <person name="Pajuelo D."/>
            <person name="Ebbesson L."/>
            <person name="Teles M."/>
            <person name="MacKenzie S."/>
            <person name="Amaro C."/>
        </authorList>
    </citation>
    <scope>NUCLEOTIDE SEQUENCE</scope>
</reference>
<name>A0A0E9P558_ANGAN</name>
<proteinExistence type="predicted"/>
<dbReference type="EMBL" id="GBXM01109138">
    <property type="protein sequence ID" value="JAG99438.1"/>
    <property type="molecule type" value="Transcribed_RNA"/>
</dbReference>